<dbReference type="Proteomes" id="UP000326396">
    <property type="component" value="Linkage Group LG17"/>
</dbReference>
<proteinExistence type="predicted"/>
<sequence length="124" mass="13458">MITTTVDYEIQQRNKTKFMLLITLWSAKEGFNTCFIEGNVTFRGDKGGKISGQRFVQWKYVKQLRYNLLKVSPVCAKRATAVSVTVAQGGGGAAVILVVVVVVVEVAVPVVTTTALASDYVVAE</sequence>
<gene>
    <name evidence="1" type="ORF">E3N88_18045</name>
</gene>
<evidence type="ECO:0000313" key="2">
    <source>
        <dbReference type="Proteomes" id="UP000326396"/>
    </source>
</evidence>
<protein>
    <submittedName>
        <fullName evidence="1">Uncharacterized protein</fullName>
    </submittedName>
</protein>
<evidence type="ECO:0000313" key="1">
    <source>
        <dbReference type="EMBL" id="KAD5318099.1"/>
    </source>
</evidence>
<comment type="caution">
    <text evidence="1">The sequence shown here is derived from an EMBL/GenBank/DDBJ whole genome shotgun (WGS) entry which is preliminary data.</text>
</comment>
<name>A0A5N6NUX1_9ASTR</name>
<dbReference type="EMBL" id="SZYD01000009">
    <property type="protein sequence ID" value="KAD5318099.1"/>
    <property type="molecule type" value="Genomic_DNA"/>
</dbReference>
<keyword evidence="2" id="KW-1185">Reference proteome</keyword>
<reference evidence="1 2" key="1">
    <citation type="submission" date="2019-05" db="EMBL/GenBank/DDBJ databases">
        <title>Mikania micrantha, genome provides insights into the molecular mechanism of rapid growth.</title>
        <authorList>
            <person name="Liu B."/>
        </authorList>
    </citation>
    <scope>NUCLEOTIDE SEQUENCE [LARGE SCALE GENOMIC DNA]</scope>
    <source>
        <strain evidence="1">NLD-2019</strain>
        <tissue evidence="1">Leaf</tissue>
    </source>
</reference>
<organism evidence="1 2">
    <name type="scientific">Mikania micrantha</name>
    <name type="common">bitter vine</name>
    <dbReference type="NCBI Taxonomy" id="192012"/>
    <lineage>
        <taxon>Eukaryota</taxon>
        <taxon>Viridiplantae</taxon>
        <taxon>Streptophyta</taxon>
        <taxon>Embryophyta</taxon>
        <taxon>Tracheophyta</taxon>
        <taxon>Spermatophyta</taxon>
        <taxon>Magnoliopsida</taxon>
        <taxon>eudicotyledons</taxon>
        <taxon>Gunneridae</taxon>
        <taxon>Pentapetalae</taxon>
        <taxon>asterids</taxon>
        <taxon>campanulids</taxon>
        <taxon>Asterales</taxon>
        <taxon>Asteraceae</taxon>
        <taxon>Asteroideae</taxon>
        <taxon>Heliantheae alliance</taxon>
        <taxon>Eupatorieae</taxon>
        <taxon>Mikania</taxon>
    </lineage>
</organism>
<accession>A0A5N6NUX1</accession>
<dbReference type="AlphaFoldDB" id="A0A5N6NUX1"/>